<keyword evidence="5 7" id="KW-0472">Membrane</keyword>
<sequence>MMRTRPSLARKSPPGTFRRYWPALLAALLAGLISARVAAQPLPEVARTIVALSAVEDRSTGTPGAAKAAAYIFDQFKVLGYEDLGRHAYLTPMRVHRGSRIRIGGRETAITPLQLNAITPNTIPPPGVSGPLVYVGRGSPSEMDGKPVQGAIVLMDMDSGRNWRTAAALGAKALIYVDHEPSIKGRFEDKHELTPLDFPRFFMTGSEAEQLLPGFRDIQAGNAQYPEAVLASNVIWERAASENIFCLVPGVDKKLSEELVVIEAFYDSTAWAYGRSPGADEASSVAGLLHLAQHLKENPPGRSVLLVATSGHAQGLAGWREFLWAMQAKGKYLRDLERHQRSRMDEAEEVLKALDEAAPVAAALPGFHGPLAKAMDDELKQESERVARELMRLRLLGEGRNETRIRALTDYRAQIRQLTWGLSPELVSAQQSETLERMLPRIRRTQEAVLTDAEEQLASLRSSRDMRGMVAVREVAACISLYLSSGGDGVGAFANEGFMYAIRPDRNYSGSFSLISRAADRAAGQASSIPGSSKAQVRFVNALRPDSLRPWRSWFLDQPLMGGELASLANYVGISLATINDARPWWGTPYDTPGHMDLERLSRQIRFVSGLVTELTRTPTPLADERPRLGFATLDGQASFLRQGELFPDQPAPGTVIQAYQDNGVFYAMTDTEGMFRLVGVGNKKVIVGKVILEAYRFDPVSGNVLWAIDKRGTGKDAYRVKMNRLFEETRLTMFAADQMTVFNTLEPRTFAFMTKIALFDSRRDAEPNRFWYSRIDTRDSTLLSFYLEPGIPLKYTLSDTLLNRKMIMTNAVPGQPEGVGYLPEEWPLIPRTEYHAAKDMWALLLPRIDNLEEHGVVNERIRSLRQEGLDAFNEAERAYAEQRYSDFLESSRVAWSLASRVYNDVEATQRDVLLGVLFYVALFVPFAYCAERLLFSFADIKKRILALLAILAVVIGIIYNVHPAFQLTYSPLVVILAFFILGLSMLVSLIIFLRFEREMAGLQRRTSSQGAELGRWKALGASFAIGVSNLRRRKMRTLLTTLTLVLLTFTIMSFTAVKSVRERGASLFSRQTPYAGLLMRSLAWSSLPPEAMPIVRNKFRGAALVGPRIWLEGSARTSAAFVPLETDAGRELARGLVGLSPQEPEISGMNRILVGGRWFAPDEERAVLLPNRMAERLGIDPGNPEGATVNVWGIPFTVTGVFDGGRLTSETDLDGEPVTPAVFPSETVLGVAEMEAGETESEQDLRTVQTRYEHVSGEVTVIVPASTAMALGGQLKAMAIRPPAPGDVPRLARHMVDRFGLPLFCGIVPEGVSPGSESAGTYLFYAADTLDYSGLPNVVVPVLISALIVLNTMIASVYERKREIGVYTSVGMAPTHVSFLFVAEALAYAVISVVLGYLLAQIAAQVLAGTPLWAGMTANYSSLGGVAAMILVILVVLASVIYPSKVAGQIAIPDVNRSWSMPEPDGDEMVATLPFLLKRDEQRCVGGFLVDYYKAHEDISHGLFSSDDIAYRYACPMPIRGSMTDTIGEPSGEDECLQMSAKVWLAPFDFGVRQHVQLIFCPARVSPEFLEIQVRLKREAGEHGAWKRINKGFLNDLRRQLLAWRSLGQEDRTRYEDLIIFPTPEPQQA</sequence>
<dbReference type="Pfam" id="PF04389">
    <property type="entry name" value="Peptidase_M28"/>
    <property type="match status" value="1"/>
</dbReference>
<dbReference type="SUPFAM" id="SSF52025">
    <property type="entry name" value="PA domain"/>
    <property type="match status" value="1"/>
</dbReference>
<dbReference type="eggNOG" id="COG2234">
    <property type="taxonomic scope" value="Bacteria"/>
</dbReference>
<evidence type="ECO:0000256" key="3">
    <source>
        <dbReference type="ARBA" id="ARBA00022692"/>
    </source>
</evidence>
<evidence type="ECO:0000256" key="1">
    <source>
        <dbReference type="ARBA" id="ARBA00004651"/>
    </source>
</evidence>
<feature type="domain" description="ABC3 transporter permease C-terminal" evidence="8">
    <location>
        <begin position="1343"/>
        <end position="1448"/>
    </location>
</feature>
<dbReference type="InterPro" id="IPR050250">
    <property type="entry name" value="Macrolide_Exporter_MacB"/>
</dbReference>
<evidence type="ECO:0000256" key="2">
    <source>
        <dbReference type="ARBA" id="ARBA00022475"/>
    </source>
</evidence>
<dbReference type="PANTHER" id="PTHR30572">
    <property type="entry name" value="MEMBRANE COMPONENT OF TRANSPORTER-RELATED"/>
    <property type="match status" value="1"/>
</dbReference>
<accession>F3Z2M5</accession>
<evidence type="ECO:0000256" key="7">
    <source>
        <dbReference type="SAM" id="Phobius"/>
    </source>
</evidence>
<dbReference type="PANTHER" id="PTHR30572:SF4">
    <property type="entry name" value="ABC TRANSPORTER PERMEASE YTRF"/>
    <property type="match status" value="1"/>
</dbReference>
<dbReference type="SUPFAM" id="SSF53187">
    <property type="entry name" value="Zn-dependent exopeptidases"/>
    <property type="match status" value="1"/>
</dbReference>
<dbReference type="EMBL" id="CP003221">
    <property type="protein sequence ID" value="EGJ51358.1"/>
    <property type="molecule type" value="Genomic_DNA"/>
</dbReference>
<dbReference type="RefSeq" id="WP_014261004.1">
    <property type="nucleotide sequence ID" value="NC_016629.1"/>
</dbReference>
<feature type="transmembrane region" description="Helical" evidence="7">
    <location>
        <begin position="1339"/>
        <end position="1359"/>
    </location>
</feature>
<evidence type="ECO:0000313" key="12">
    <source>
        <dbReference type="Proteomes" id="UP000007844"/>
    </source>
</evidence>
<feature type="domain" description="MacB-like periplasmic core" evidence="10">
    <location>
        <begin position="1041"/>
        <end position="1206"/>
    </location>
</feature>
<comment type="subcellular location">
    <subcellularLocation>
        <location evidence="1">Cell membrane</location>
        <topology evidence="1">Multi-pass membrane protein</topology>
    </subcellularLocation>
</comment>
<proteinExistence type="inferred from homology"/>
<dbReference type="eggNOG" id="COG0577">
    <property type="taxonomic scope" value="Bacteria"/>
</dbReference>
<evidence type="ECO:0000256" key="5">
    <source>
        <dbReference type="ARBA" id="ARBA00023136"/>
    </source>
</evidence>
<dbReference type="InterPro" id="IPR025857">
    <property type="entry name" value="MacB_PCD"/>
</dbReference>
<dbReference type="HOGENOM" id="CLU_240525_0_0_7"/>
<organism evidence="11 12">
    <name type="scientific">Desulfocurvibacter africanus subsp. africanus str. Walvis Bay</name>
    <dbReference type="NCBI Taxonomy" id="690850"/>
    <lineage>
        <taxon>Bacteria</taxon>
        <taxon>Pseudomonadati</taxon>
        <taxon>Thermodesulfobacteriota</taxon>
        <taxon>Desulfovibrionia</taxon>
        <taxon>Desulfovibrionales</taxon>
        <taxon>Desulfovibrionaceae</taxon>
        <taxon>Desulfocurvibacter</taxon>
    </lineage>
</organism>
<keyword evidence="12" id="KW-1185">Reference proteome</keyword>
<dbReference type="Pfam" id="PF02687">
    <property type="entry name" value="FtsX"/>
    <property type="match status" value="1"/>
</dbReference>
<feature type="transmembrane region" description="Helical" evidence="7">
    <location>
        <begin position="913"/>
        <end position="932"/>
    </location>
</feature>
<keyword evidence="3 7" id="KW-0812">Transmembrane</keyword>
<comment type="similarity">
    <text evidence="6">Belongs to the ABC-4 integral membrane protein family.</text>
</comment>
<dbReference type="Proteomes" id="UP000007844">
    <property type="component" value="Chromosome"/>
</dbReference>
<dbReference type="CDD" id="cd00538">
    <property type="entry name" value="PA"/>
    <property type="match status" value="1"/>
</dbReference>
<dbReference type="InterPro" id="IPR003838">
    <property type="entry name" value="ABC3_permease_C"/>
</dbReference>
<dbReference type="Pfam" id="PF12704">
    <property type="entry name" value="MacB_PCD"/>
    <property type="match status" value="1"/>
</dbReference>
<feature type="transmembrane region" description="Helical" evidence="7">
    <location>
        <begin position="1039"/>
        <end position="1058"/>
    </location>
</feature>
<feature type="transmembrane region" description="Helical" evidence="7">
    <location>
        <begin position="944"/>
        <end position="962"/>
    </location>
</feature>
<evidence type="ECO:0000259" key="8">
    <source>
        <dbReference type="Pfam" id="PF02687"/>
    </source>
</evidence>
<evidence type="ECO:0000313" key="11">
    <source>
        <dbReference type="EMBL" id="EGJ51358.1"/>
    </source>
</evidence>
<evidence type="ECO:0000256" key="4">
    <source>
        <dbReference type="ARBA" id="ARBA00022989"/>
    </source>
</evidence>
<dbReference type="InterPro" id="IPR007484">
    <property type="entry name" value="Peptidase_M28"/>
</dbReference>
<dbReference type="STRING" id="690850.Desaf_3060"/>
<evidence type="ECO:0000256" key="6">
    <source>
        <dbReference type="ARBA" id="ARBA00038076"/>
    </source>
</evidence>
<evidence type="ECO:0008006" key="13">
    <source>
        <dbReference type="Google" id="ProtNLM"/>
    </source>
</evidence>
<dbReference type="GO" id="GO:0005886">
    <property type="term" value="C:plasma membrane"/>
    <property type="evidence" value="ECO:0007669"/>
    <property type="project" value="UniProtKB-SubCell"/>
</dbReference>
<dbReference type="Gene3D" id="3.50.30.30">
    <property type="match status" value="1"/>
</dbReference>
<evidence type="ECO:0000259" key="9">
    <source>
        <dbReference type="Pfam" id="PF04389"/>
    </source>
</evidence>
<keyword evidence="4 7" id="KW-1133">Transmembrane helix</keyword>
<feature type="transmembrane region" description="Helical" evidence="7">
    <location>
        <begin position="974"/>
        <end position="996"/>
    </location>
</feature>
<dbReference type="GO" id="GO:0022857">
    <property type="term" value="F:transmembrane transporter activity"/>
    <property type="evidence" value="ECO:0007669"/>
    <property type="project" value="TreeGrafter"/>
</dbReference>
<gene>
    <name evidence="11" type="ORF">Desaf_3060</name>
</gene>
<dbReference type="InterPro" id="IPR046450">
    <property type="entry name" value="PA_dom_sf"/>
</dbReference>
<name>F3Z2M5_DESAF</name>
<reference evidence="11 12" key="1">
    <citation type="journal article" date="2011" name="J. Bacteriol.">
        <title>Genome sequence of the mercury-methylating and pleomorphic Desulfovibrio africanus Strain Walvis Bay.</title>
        <authorList>
            <person name="Brown S.D."/>
            <person name="Wall J.D."/>
            <person name="Kucken A.M."/>
            <person name="Gilmour C.C."/>
            <person name="Podar M."/>
            <person name="Brandt C.C."/>
            <person name="Teshima H."/>
            <person name="Detter J.C."/>
            <person name="Han C.S."/>
            <person name="Land M.L."/>
            <person name="Lucas S."/>
            <person name="Han J."/>
            <person name="Pennacchio L."/>
            <person name="Nolan M."/>
            <person name="Pitluck S."/>
            <person name="Woyke T."/>
            <person name="Goodwin L."/>
            <person name="Palumbo A.V."/>
            <person name="Elias D.A."/>
        </authorList>
    </citation>
    <scope>NUCLEOTIDE SEQUENCE [LARGE SCALE GENOMIC DNA]</scope>
    <source>
        <strain evidence="11 12">Walvis Bay</strain>
    </source>
</reference>
<dbReference type="Gene3D" id="3.40.630.10">
    <property type="entry name" value="Zn peptidases"/>
    <property type="match status" value="1"/>
</dbReference>
<dbReference type="KEGG" id="daf:Desaf_3060"/>
<feature type="transmembrane region" description="Helical" evidence="7">
    <location>
        <begin position="1380"/>
        <end position="1401"/>
    </location>
</feature>
<keyword evidence="2" id="KW-1003">Cell membrane</keyword>
<protein>
    <recommendedName>
        <fullName evidence="13">ABC3 transporter permease protein domain-containing protein</fullName>
    </recommendedName>
</protein>
<feature type="transmembrane region" description="Helical" evidence="7">
    <location>
        <begin position="1421"/>
        <end position="1443"/>
    </location>
</feature>
<evidence type="ECO:0000259" key="10">
    <source>
        <dbReference type="Pfam" id="PF12704"/>
    </source>
</evidence>
<feature type="domain" description="Peptidase M28" evidence="9">
    <location>
        <begin position="253"/>
        <end position="323"/>
    </location>
</feature>